<keyword evidence="13" id="KW-0460">Magnesium</keyword>
<evidence type="ECO:0000256" key="8">
    <source>
        <dbReference type="ARBA" id="ARBA00025046"/>
    </source>
</evidence>
<dbReference type="KEGG" id="kbs:EPA93_16585"/>
<comment type="similarity">
    <text evidence="3">Belongs to the class II aldolase/RraA-like family.</text>
</comment>
<evidence type="ECO:0000256" key="5">
    <source>
        <dbReference type="ARBA" id="ARBA00012213"/>
    </source>
</evidence>
<evidence type="ECO:0000256" key="11">
    <source>
        <dbReference type="ARBA" id="ARBA00032305"/>
    </source>
</evidence>
<gene>
    <name evidence="14" type="ORF">EPA93_16585</name>
</gene>
<comment type="function">
    <text evidence="8">Catalyzes the aldol cleavage of 4-hydroxy-4-methyl-2-oxoglutarate (HMG) into 2 molecules of pyruvate. Also contains a secondary oxaloacetate (OAA) decarboxylase activity due to the common pyruvate enolate transition state formed following C-C bond cleavage in the retro-aldol and decarboxylation reactions.</text>
</comment>
<dbReference type="EMBL" id="CP035758">
    <property type="protein sequence ID" value="QBD77519.1"/>
    <property type="molecule type" value="Genomic_DNA"/>
</dbReference>
<dbReference type="GO" id="GO:0047443">
    <property type="term" value="F:4-hydroxy-4-methyl-2-oxoglutarate aldolase activity"/>
    <property type="evidence" value="ECO:0007669"/>
    <property type="project" value="UniProtKB-EC"/>
</dbReference>
<evidence type="ECO:0000256" key="13">
    <source>
        <dbReference type="PIRSR" id="PIRSR605493-1"/>
    </source>
</evidence>
<feature type="binding site" evidence="13">
    <location>
        <position position="128"/>
    </location>
    <ligand>
        <name>Mg(2+)</name>
        <dbReference type="ChEBI" id="CHEBI:18420"/>
    </ligand>
</feature>
<evidence type="ECO:0000256" key="2">
    <source>
        <dbReference type="ARBA" id="ARBA00001968"/>
    </source>
</evidence>
<name>A0A4P6JQ48_KTERU</name>
<dbReference type="SUPFAM" id="SSF89562">
    <property type="entry name" value="RraA-like"/>
    <property type="match status" value="1"/>
</dbReference>
<dbReference type="GO" id="GO:0008948">
    <property type="term" value="F:oxaloacetate decarboxylase activity"/>
    <property type="evidence" value="ECO:0007669"/>
    <property type="project" value="UniProtKB-EC"/>
</dbReference>
<dbReference type="EC" id="4.1.1.112" evidence="6"/>
<comment type="cofactor">
    <cofactor evidence="13">
        <name>Mg(2+)</name>
        <dbReference type="ChEBI" id="CHEBI:18420"/>
    </cofactor>
</comment>
<dbReference type="Gene3D" id="3.50.30.40">
    <property type="entry name" value="Ribonuclease E inhibitor RraA/RraA-like"/>
    <property type="match status" value="1"/>
</dbReference>
<evidence type="ECO:0000256" key="7">
    <source>
        <dbReference type="ARBA" id="ARBA00016549"/>
    </source>
</evidence>
<proteinExistence type="inferred from homology"/>
<keyword evidence="15" id="KW-1185">Reference proteome</keyword>
<organism evidence="14 15">
    <name type="scientific">Ktedonosporobacter rubrisoli</name>
    <dbReference type="NCBI Taxonomy" id="2509675"/>
    <lineage>
        <taxon>Bacteria</taxon>
        <taxon>Bacillati</taxon>
        <taxon>Chloroflexota</taxon>
        <taxon>Ktedonobacteria</taxon>
        <taxon>Ktedonobacterales</taxon>
        <taxon>Ktedonosporobacteraceae</taxon>
        <taxon>Ktedonosporobacter</taxon>
    </lineage>
</organism>
<feature type="binding site" evidence="13">
    <location>
        <position position="127"/>
    </location>
    <ligand>
        <name>substrate</name>
    </ligand>
</feature>
<evidence type="ECO:0000313" key="15">
    <source>
        <dbReference type="Proteomes" id="UP000290365"/>
    </source>
</evidence>
<comment type="cofactor">
    <cofactor evidence="2">
        <name>a divalent metal cation</name>
        <dbReference type="ChEBI" id="CHEBI:60240"/>
    </cofactor>
</comment>
<dbReference type="InterPro" id="IPR005493">
    <property type="entry name" value="RraA/RraA-like"/>
</dbReference>
<comment type="catalytic activity">
    <reaction evidence="1">
        <text>4-hydroxy-4-methyl-2-oxoglutarate = 2 pyruvate</text>
        <dbReference type="Rhea" id="RHEA:22748"/>
        <dbReference type="ChEBI" id="CHEBI:15361"/>
        <dbReference type="ChEBI" id="CHEBI:58276"/>
        <dbReference type="EC" id="4.1.3.17"/>
    </reaction>
</comment>
<dbReference type="CDD" id="cd16841">
    <property type="entry name" value="RraA_family"/>
    <property type="match status" value="1"/>
</dbReference>
<dbReference type="RefSeq" id="WP_129888575.1">
    <property type="nucleotide sequence ID" value="NZ_CP035758.1"/>
</dbReference>
<feature type="binding site" evidence="13">
    <location>
        <begin position="105"/>
        <end position="108"/>
    </location>
    <ligand>
        <name>substrate</name>
    </ligand>
</feature>
<dbReference type="PANTHER" id="PTHR33254">
    <property type="entry name" value="4-HYDROXY-4-METHYL-2-OXOGLUTARATE ALDOLASE 3-RELATED"/>
    <property type="match status" value="1"/>
</dbReference>
<accession>A0A4P6JQ48</accession>
<dbReference type="OrthoDB" id="9784786at2"/>
<evidence type="ECO:0000256" key="4">
    <source>
        <dbReference type="ARBA" id="ARBA00011233"/>
    </source>
</evidence>
<dbReference type="InterPro" id="IPR036704">
    <property type="entry name" value="RraA/RraA-like_sf"/>
</dbReference>
<evidence type="ECO:0000256" key="1">
    <source>
        <dbReference type="ARBA" id="ARBA00001342"/>
    </source>
</evidence>
<evidence type="ECO:0000256" key="6">
    <source>
        <dbReference type="ARBA" id="ARBA00012947"/>
    </source>
</evidence>
<keyword evidence="13" id="KW-0479">Metal-binding</keyword>
<sequence>MVARLSYEQLSALRRIDSPTISNAIETFNVRPRVAGYVGYDIRCMFPDLPPTLGYAVTCTVDSTTEGREGIGFNKLYELLKDAPKPAIVVMQDVGPDRVRSCHAGEVMATTMKHLGAVGILTDGGLRDAREVHAMGGFQFFCAGLVVSHGNPICVSVGDEVTISGMRVRCGDLLHGDINGVVHIPDECADKVAEAAYRIWAREEETMRQIAGSQISFSGSEIKH</sequence>
<evidence type="ECO:0000256" key="9">
    <source>
        <dbReference type="ARBA" id="ARBA00029596"/>
    </source>
</evidence>
<protein>
    <recommendedName>
        <fullName evidence="7">Putative 4-hydroxy-4-methyl-2-oxoglutarate aldolase</fullName>
        <ecNumber evidence="6">4.1.1.112</ecNumber>
        <ecNumber evidence="5">4.1.3.17</ecNumber>
    </recommendedName>
    <alternativeName>
        <fullName evidence="11">Oxaloacetate decarboxylase</fullName>
    </alternativeName>
    <alternativeName>
        <fullName evidence="9">Regulator of ribonuclease activity homolog</fullName>
    </alternativeName>
    <alternativeName>
        <fullName evidence="10">RraA-like protein</fullName>
    </alternativeName>
</protein>
<evidence type="ECO:0000313" key="14">
    <source>
        <dbReference type="EMBL" id="QBD77519.1"/>
    </source>
</evidence>
<dbReference type="Proteomes" id="UP000290365">
    <property type="component" value="Chromosome"/>
</dbReference>
<evidence type="ECO:0000256" key="12">
    <source>
        <dbReference type="ARBA" id="ARBA00047973"/>
    </source>
</evidence>
<reference evidence="14 15" key="1">
    <citation type="submission" date="2019-01" db="EMBL/GenBank/DDBJ databases">
        <title>Ktedonosporobacter rubrisoli SCAWS-G2.</title>
        <authorList>
            <person name="Huang Y."/>
            <person name="Yan B."/>
        </authorList>
    </citation>
    <scope>NUCLEOTIDE SEQUENCE [LARGE SCALE GENOMIC DNA]</scope>
    <source>
        <strain evidence="14 15">SCAWS-G2</strain>
    </source>
</reference>
<comment type="subunit">
    <text evidence="4">Homotrimer.</text>
</comment>
<dbReference type="GO" id="GO:0046872">
    <property type="term" value="F:metal ion binding"/>
    <property type="evidence" value="ECO:0007669"/>
    <property type="project" value="UniProtKB-KW"/>
</dbReference>
<comment type="catalytic activity">
    <reaction evidence="12">
        <text>oxaloacetate + H(+) = pyruvate + CO2</text>
        <dbReference type="Rhea" id="RHEA:15641"/>
        <dbReference type="ChEBI" id="CHEBI:15361"/>
        <dbReference type="ChEBI" id="CHEBI:15378"/>
        <dbReference type="ChEBI" id="CHEBI:16452"/>
        <dbReference type="ChEBI" id="CHEBI:16526"/>
        <dbReference type="EC" id="4.1.1.112"/>
    </reaction>
</comment>
<dbReference type="PANTHER" id="PTHR33254:SF4">
    <property type="entry name" value="4-HYDROXY-4-METHYL-2-OXOGLUTARATE ALDOLASE 3-RELATED"/>
    <property type="match status" value="1"/>
</dbReference>
<dbReference type="Pfam" id="PF03737">
    <property type="entry name" value="RraA-like"/>
    <property type="match status" value="1"/>
</dbReference>
<dbReference type="EC" id="4.1.3.17" evidence="5"/>
<evidence type="ECO:0000256" key="10">
    <source>
        <dbReference type="ARBA" id="ARBA00030169"/>
    </source>
</evidence>
<evidence type="ECO:0000256" key="3">
    <source>
        <dbReference type="ARBA" id="ARBA00008621"/>
    </source>
</evidence>
<dbReference type="AlphaFoldDB" id="A0A4P6JQ48"/>